<protein>
    <recommendedName>
        <fullName evidence="3 9">DNA replication and repair protein RecF</fullName>
    </recommendedName>
</protein>
<organism evidence="11 12">
    <name type="scientific">Salinisphaera japonica YTM-1</name>
    <dbReference type="NCBI Taxonomy" id="1209778"/>
    <lineage>
        <taxon>Bacteria</taxon>
        <taxon>Pseudomonadati</taxon>
        <taxon>Pseudomonadota</taxon>
        <taxon>Gammaproteobacteria</taxon>
        <taxon>Salinisphaerales</taxon>
        <taxon>Salinisphaeraceae</taxon>
        <taxon>Salinisphaera</taxon>
    </lineage>
</organism>
<evidence type="ECO:0000256" key="1">
    <source>
        <dbReference type="ARBA" id="ARBA00004496"/>
    </source>
</evidence>
<comment type="subcellular location">
    <subcellularLocation>
        <location evidence="1 9">Cytoplasm</location>
    </subcellularLocation>
</comment>
<evidence type="ECO:0000313" key="12">
    <source>
        <dbReference type="Proteomes" id="UP000285310"/>
    </source>
</evidence>
<dbReference type="InterPro" id="IPR027417">
    <property type="entry name" value="P-loop_NTPase"/>
</dbReference>
<keyword evidence="9" id="KW-0742">SOS response</keyword>
<dbReference type="GO" id="GO:0005737">
    <property type="term" value="C:cytoplasm"/>
    <property type="evidence" value="ECO:0007669"/>
    <property type="project" value="UniProtKB-SubCell"/>
</dbReference>
<keyword evidence="4 9" id="KW-0963">Cytoplasm</keyword>
<dbReference type="PANTHER" id="PTHR32182">
    <property type="entry name" value="DNA REPLICATION AND REPAIR PROTEIN RECF"/>
    <property type="match status" value="1"/>
</dbReference>
<comment type="function">
    <text evidence="9">The RecF protein is involved in DNA metabolism; it is required for DNA replication and normal SOS inducibility. RecF binds preferentially to single-stranded, linear DNA. It also seems to bind ATP.</text>
</comment>
<evidence type="ECO:0000256" key="7">
    <source>
        <dbReference type="ARBA" id="ARBA00022840"/>
    </source>
</evidence>
<dbReference type="Proteomes" id="UP000285310">
    <property type="component" value="Unassembled WGS sequence"/>
</dbReference>
<dbReference type="AlphaFoldDB" id="A0A423PZC9"/>
<dbReference type="GO" id="GO:0003697">
    <property type="term" value="F:single-stranded DNA binding"/>
    <property type="evidence" value="ECO:0007669"/>
    <property type="project" value="UniProtKB-UniRule"/>
</dbReference>
<keyword evidence="5 9" id="KW-0235">DNA replication</keyword>
<dbReference type="InterPro" id="IPR003395">
    <property type="entry name" value="RecF/RecN/SMC_N"/>
</dbReference>
<evidence type="ECO:0000256" key="4">
    <source>
        <dbReference type="ARBA" id="ARBA00022490"/>
    </source>
</evidence>
<reference evidence="11 12" key="1">
    <citation type="submission" date="2013-10" db="EMBL/GenBank/DDBJ databases">
        <title>Salinisphaera japonica YTM-1 Genome Sequencing.</title>
        <authorList>
            <person name="Lai Q."/>
            <person name="Li C."/>
            <person name="Shao Z."/>
        </authorList>
    </citation>
    <scope>NUCLEOTIDE SEQUENCE [LARGE SCALE GENOMIC DNA]</scope>
    <source>
        <strain evidence="11 12">YTM-1</strain>
    </source>
</reference>
<evidence type="ECO:0000256" key="5">
    <source>
        <dbReference type="ARBA" id="ARBA00022705"/>
    </source>
</evidence>
<dbReference type="NCBIfam" id="TIGR00611">
    <property type="entry name" value="recf"/>
    <property type="match status" value="1"/>
</dbReference>
<dbReference type="Gene3D" id="1.20.1050.90">
    <property type="entry name" value="RecF/RecN/SMC, N-terminal domain"/>
    <property type="match status" value="1"/>
</dbReference>
<name>A0A423PZC9_9GAMM</name>
<evidence type="ECO:0000256" key="3">
    <source>
        <dbReference type="ARBA" id="ARBA00020170"/>
    </source>
</evidence>
<dbReference type="HAMAP" id="MF_00365">
    <property type="entry name" value="RecF"/>
    <property type="match status" value="1"/>
</dbReference>
<evidence type="ECO:0000259" key="10">
    <source>
        <dbReference type="Pfam" id="PF02463"/>
    </source>
</evidence>
<feature type="domain" description="RecF/RecN/SMC N-terminal" evidence="10">
    <location>
        <begin position="3"/>
        <end position="354"/>
    </location>
</feature>
<dbReference type="EMBL" id="AYKG01000008">
    <property type="protein sequence ID" value="ROO30954.1"/>
    <property type="molecule type" value="Genomic_DNA"/>
</dbReference>
<comment type="caution">
    <text evidence="11">The sequence shown here is derived from an EMBL/GenBank/DDBJ whole genome shotgun (WGS) entry which is preliminary data.</text>
</comment>
<evidence type="ECO:0000256" key="8">
    <source>
        <dbReference type="ARBA" id="ARBA00023125"/>
    </source>
</evidence>
<evidence type="ECO:0000256" key="6">
    <source>
        <dbReference type="ARBA" id="ARBA00022741"/>
    </source>
</evidence>
<comment type="similarity">
    <text evidence="2 9">Belongs to the RecF family.</text>
</comment>
<keyword evidence="9" id="KW-0234">DNA repair</keyword>
<dbReference type="GO" id="GO:0005524">
    <property type="term" value="F:ATP binding"/>
    <property type="evidence" value="ECO:0007669"/>
    <property type="project" value="UniProtKB-UniRule"/>
</dbReference>
<dbReference type="FunCoup" id="A0A423PZC9">
    <property type="interactions" value="198"/>
</dbReference>
<dbReference type="Pfam" id="PF02463">
    <property type="entry name" value="SMC_N"/>
    <property type="match status" value="1"/>
</dbReference>
<keyword evidence="7 9" id="KW-0067">ATP-binding</keyword>
<accession>A0A423PZC9</accession>
<dbReference type="RefSeq" id="WP_123657312.1">
    <property type="nucleotide sequence ID" value="NZ_AYKG01000008.1"/>
</dbReference>
<dbReference type="InterPro" id="IPR018078">
    <property type="entry name" value="DNA-binding_RecF_CS"/>
</dbReference>
<dbReference type="PANTHER" id="PTHR32182:SF0">
    <property type="entry name" value="DNA REPLICATION AND REPAIR PROTEIN RECF"/>
    <property type="match status" value="1"/>
</dbReference>
<proteinExistence type="inferred from homology"/>
<evidence type="ECO:0000256" key="9">
    <source>
        <dbReference type="HAMAP-Rule" id="MF_00365"/>
    </source>
</evidence>
<dbReference type="InParanoid" id="A0A423PZC9"/>
<dbReference type="PROSITE" id="PS00617">
    <property type="entry name" value="RECF_1"/>
    <property type="match status" value="1"/>
</dbReference>
<dbReference type="InterPro" id="IPR001238">
    <property type="entry name" value="DNA-binding_RecF"/>
</dbReference>
<dbReference type="SUPFAM" id="SSF52540">
    <property type="entry name" value="P-loop containing nucleoside triphosphate hydrolases"/>
    <property type="match status" value="1"/>
</dbReference>
<dbReference type="GO" id="GO:0006302">
    <property type="term" value="P:double-strand break repair"/>
    <property type="evidence" value="ECO:0007669"/>
    <property type="project" value="TreeGrafter"/>
</dbReference>
<evidence type="ECO:0000313" key="11">
    <source>
        <dbReference type="EMBL" id="ROO30954.1"/>
    </source>
</evidence>
<feature type="binding site" evidence="9">
    <location>
        <begin position="30"/>
        <end position="37"/>
    </location>
    <ligand>
        <name>ATP</name>
        <dbReference type="ChEBI" id="CHEBI:30616"/>
    </ligand>
</feature>
<keyword evidence="8 9" id="KW-0238">DNA-binding</keyword>
<dbReference type="OrthoDB" id="9803889at2"/>
<sequence>MRIDSLYIDHFRCVRECDIQASPGINCIVGDNASGKTSVLEAIYLLGRGQSFRQNQLSHAIHHDADAFTVRSRVTGDDAATSHRIGCHVARRNVAFKLDDQITTRRYDLISALPLQHIDPNVHRLLEEGPQHRRHFLDWGVFHVEHAFFPAWRRYRRALKQRNRALRHQRPKHEVVAWDPELVEQGEIVDACRRRYLSHVQRQLPQNTKALIGEDQLIFEYQPGWRGNDGYGAALAASLEQDAKARFTGNGPHRADIRINIAATRARDWVSRGQQKILTAALLLAQAHILYEIRGIRPILLIDDMAAELGQKYRQTFAEEIVRCQAQCFVTFLDHGLIPEALLNERVFHVEHGRISA</sequence>
<dbReference type="GO" id="GO:0009432">
    <property type="term" value="P:SOS response"/>
    <property type="evidence" value="ECO:0007669"/>
    <property type="project" value="UniProtKB-UniRule"/>
</dbReference>
<gene>
    <name evidence="9" type="primary">recF</name>
    <name evidence="11" type="ORF">SAJA_03800</name>
</gene>
<keyword evidence="12" id="KW-1185">Reference proteome</keyword>
<evidence type="ECO:0000256" key="2">
    <source>
        <dbReference type="ARBA" id="ARBA00008016"/>
    </source>
</evidence>
<dbReference type="Gene3D" id="3.40.50.300">
    <property type="entry name" value="P-loop containing nucleotide triphosphate hydrolases"/>
    <property type="match status" value="1"/>
</dbReference>
<dbReference type="InterPro" id="IPR042174">
    <property type="entry name" value="RecF_2"/>
</dbReference>
<dbReference type="GO" id="GO:0006260">
    <property type="term" value="P:DNA replication"/>
    <property type="evidence" value="ECO:0007669"/>
    <property type="project" value="UniProtKB-UniRule"/>
</dbReference>
<keyword evidence="9" id="KW-0227">DNA damage</keyword>
<keyword evidence="6 9" id="KW-0547">Nucleotide-binding</keyword>
<dbReference type="GO" id="GO:0000731">
    <property type="term" value="P:DNA synthesis involved in DNA repair"/>
    <property type="evidence" value="ECO:0007669"/>
    <property type="project" value="TreeGrafter"/>
</dbReference>